<keyword evidence="3" id="KW-1185">Reference proteome</keyword>
<dbReference type="EMBL" id="GG662485">
    <property type="protein sequence ID" value="EAS03439.2"/>
    <property type="molecule type" value="Genomic_DNA"/>
</dbReference>
<evidence type="ECO:0000313" key="3">
    <source>
        <dbReference type="Proteomes" id="UP000009168"/>
    </source>
</evidence>
<dbReference type="HOGENOM" id="CLU_263214_0_0_1"/>
<feature type="region of interest" description="Disordered" evidence="1">
    <location>
        <begin position="1215"/>
        <end position="1252"/>
    </location>
</feature>
<feature type="region of interest" description="Disordered" evidence="1">
    <location>
        <begin position="999"/>
        <end position="1035"/>
    </location>
</feature>
<feature type="compositionally biased region" description="Basic and acidic residues" evidence="1">
    <location>
        <begin position="483"/>
        <end position="492"/>
    </location>
</feature>
<feature type="compositionally biased region" description="Low complexity" evidence="1">
    <location>
        <begin position="635"/>
        <end position="656"/>
    </location>
</feature>
<organism evidence="2 3">
    <name type="scientific">Tetrahymena thermophila (strain SB210)</name>
    <dbReference type="NCBI Taxonomy" id="312017"/>
    <lineage>
        <taxon>Eukaryota</taxon>
        <taxon>Sar</taxon>
        <taxon>Alveolata</taxon>
        <taxon>Ciliophora</taxon>
        <taxon>Intramacronucleata</taxon>
        <taxon>Oligohymenophorea</taxon>
        <taxon>Hymenostomatida</taxon>
        <taxon>Tetrahymenina</taxon>
        <taxon>Tetrahymenidae</taxon>
        <taxon>Tetrahymena</taxon>
    </lineage>
</organism>
<feature type="region of interest" description="Disordered" evidence="1">
    <location>
        <begin position="262"/>
        <end position="330"/>
    </location>
</feature>
<feature type="region of interest" description="Disordered" evidence="1">
    <location>
        <begin position="846"/>
        <end position="867"/>
    </location>
</feature>
<reference evidence="3" key="1">
    <citation type="journal article" date="2006" name="PLoS Biol.">
        <title>Macronuclear genome sequence of the ciliate Tetrahymena thermophila, a model eukaryote.</title>
        <authorList>
            <person name="Eisen J.A."/>
            <person name="Coyne R.S."/>
            <person name="Wu M."/>
            <person name="Wu D."/>
            <person name="Thiagarajan M."/>
            <person name="Wortman J.R."/>
            <person name="Badger J.H."/>
            <person name="Ren Q."/>
            <person name="Amedeo P."/>
            <person name="Jones K.M."/>
            <person name="Tallon L.J."/>
            <person name="Delcher A.L."/>
            <person name="Salzberg S.L."/>
            <person name="Silva J.C."/>
            <person name="Haas B.J."/>
            <person name="Majoros W.H."/>
            <person name="Farzad M."/>
            <person name="Carlton J.M."/>
            <person name="Smith R.K. Jr."/>
            <person name="Garg J."/>
            <person name="Pearlman R.E."/>
            <person name="Karrer K.M."/>
            <person name="Sun L."/>
            <person name="Manning G."/>
            <person name="Elde N.C."/>
            <person name="Turkewitz A.P."/>
            <person name="Asai D.J."/>
            <person name="Wilkes D.E."/>
            <person name="Wang Y."/>
            <person name="Cai H."/>
            <person name="Collins K."/>
            <person name="Stewart B.A."/>
            <person name="Lee S.R."/>
            <person name="Wilamowska K."/>
            <person name="Weinberg Z."/>
            <person name="Ruzzo W.L."/>
            <person name="Wloga D."/>
            <person name="Gaertig J."/>
            <person name="Frankel J."/>
            <person name="Tsao C.-C."/>
            <person name="Gorovsky M.A."/>
            <person name="Keeling P.J."/>
            <person name="Waller R.F."/>
            <person name="Patron N.J."/>
            <person name="Cherry J.M."/>
            <person name="Stover N.A."/>
            <person name="Krieger C.J."/>
            <person name="del Toro C."/>
            <person name="Ryder H.F."/>
            <person name="Williamson S.C."/>
            <person name="Barbeau R.A."/>
            <person name="Hamilton E.P."/>
            <person name="Orias E."/>
        </authorList>
    </citation>
    <scope>NUCLEOTIDE SEQUENCE [LARGE SCALE GENOMIC DNA]</scope>
    <source>
        <strain evidence="3">SB210</strain>
    </source>
</reference>
<feature type="compositionally biased region" description="Polar residues" evidence="1">
    <location>
        <begin position="175"/>
        <end position="191"/>
    </location>
</feature>
<dbReference type="InParanoid" id="Q245C5"/>
<feature type="compositionally biased region" description="Polar residues" evidence="1">
    <location>
        <begin position="295"/>
        <end position="325"/>
    </location>
</feature>
<feature type="compositionally biased region" description="Polar residues" evidence="1">
    <location>
        <begin position="1107"/>
        <end position="1132"/>
    </location>
</feature>
<name>Q245C5_TETTS</name>
<feature type="region of interest" description="Disordered" evidence="1">
    <location>
        <begin position="461"/>
        <end position="498"/>
    </location>
</feature>
<feature type="compositionally biased region" description="Basic and acidic residues" evidence="1">
    <location>
        <begin position="211"/>
        <end position="220"/>
    </location>
</feature>
<evidence type="ECO:0000313" key="2">
    <source>
        <dbReference type="EMBL" id="EAS03439.2"/>
    </source>
</evidence>
<gene>
    <name evidence="2" type="ORF">TTHERM_00732860</name>
</gene>
<feature type="region of interest" description="Disordered" evidence="1">
    <location>
        <begin position="635"/>
        <end position="671"/>
    </location>
</feature>
<feature type="compositionally biased region" description="Polar residues" evidence="1">
    <location>
        <begin position="274"/>
        <end position="288"/>
    </location>
</feature>
<evidence type="ECO:0000256" key="1">
    <source>
        <dbReference type="SAM" id="MobiDB-lite"/>
    </source>
</evidence>
<sequence>MSQLQSAFLIDKEYTGPLQVEGYVRKQSKQPDQIDKSIYFKIDLENKQIERAPSKLDFNKYHKIVLFSEILQIHSATQENQKSWGYYITFEYKTKMKRQLTLILETAQLYQLFTFALSSIYDSARKEHLLINQQQKQIPSNQNEYLSQQNISFTTSDPAKLTIKRRVDIYKKRNQSASSTRQNNQILNKTCNLDEEPGKRQMIDNPYSQEISKKSSENSKKSQEIVLDQYQNHFFGRCVNRVIKTVINPEVSKVLQENQENKNVIKPKNDKSIVETNGQNANKNSQTEVARKNFRYSNQNYGNDDQQSQKNYNQNVSQTVPQTSIHTKRPSIVTERDQGNQNQYNSIATPHNQTISTITPRHSSISARSRKYKRQKNISFDSGNPSQTLNFYAESNKKGNIVDNQIDKLNKTTLTCNYYEPNIYIKKQEYEIQNNSQFEQIQSKDQDFYPSFAKNYSKNQRVTTMNEKDQSEWSLASIKSPKIKPDDNKKESTTQFFPPEQKKIKIIRKRSSKLSNTIEDEIETEQQNQLTALSNQNSSSLKSNHLLSNLSNFKLKTENNKEQNQEYIQDYKEEANTKNKNVNQQEQSNIILEEQLETKIDTQKNQLSKQDTFNAHKEQQKQNNNKLQQENIQQMQHSSLLRPNSSQNSNQNSCSPKKYGNIPKPQSGQKSVQKNVELLKCNNINDQDTQMKEQKPQINAYFKQLYDFNLNKEMQDDDLNEIENIDIDSYKIILQKEPKNIEDDNLFMSKISKDSKNIEMNTDQEIKKLDIDVENNKILIQDKPKSLSPLKNKTNKIQQQIINPKQEISSYQFNQQINDNSFPQNKNLSNNQKSQFTKVLEQNQIENSPKNQHLKKNSNKQDSNEKNTKNIENQNQQELIPIKQQIQQQVQDKFIDHNTQKLQQNKAYIKETEQNAPTIEYHDFDNSFDKDDVEIEIFSQIKKVDEIIKIIEEKTSSVLQNNKEPEQEKCSLQQLQNKSDEINQIDNIDDIENQLQQNNSQQYTEQDQPIESNRSGTQTKNNDQNYDWNCMKDPNYKPTTSPLKERLYMVEEETSQQNHNQKTNENDNKQSELMIVMVNKNQNIHHKKKEKPILRQRDVFSDEFWNPVTNPRNYKVTNQPPNLNETKQNNKQVLVPVKVTCQNDDLDPKDGDKQQKQQAQKNDNKVINDQYKNENKNIQNQSQNISYQNTNLFDEVKDFFKIQVRGNMQKQQQLQQQQQQHFDNNSQNQKDVKANNNQIQIQNNYDDWDDYY</sequence>
<feature type="compositionally biased region" description="Basic and acidic residues" evidence="1">
    <location>
        <begin position="1146"/>
        <end position="1155"/>
    </location>
</feature>
<feature type="region of interest" description="Disordered" evidence="1">
    <location>
        <begin position="173"/>
        <end position="220"/>
    </location>
</feature>
<dbReference type="GeneID" id="7847101"/>
<feature type="compositionally biased region" description="Low complexity" evidence="1">
    <location>
        <begin position="1215"/>
        <end position="1245"/>
    </location>
</feature>
<dbReference type="Proteomes" id="UP000009168">
    <property type="component" value="Unassembled WGS sequence"/>
</dbReference>
<protein>
    <submittedName>
        <fullName evidence="2">Uncharacterized protein</fullName>
    </submittedName>
</protein>
<dbReference type="AlphaFoldDB" id="Q245C5"/>
<proteinExistence type="predicted"/>
<dbReference type="KEGG" id="tet:TTHERM_00732860"/>
<feature type="region of interest" description="Disordered" evidence="1">
    <location>
        <begin position="1104"/>
        <end position="1163"/>
    </location>
</feature>
<feature type="compositionally biased region" description="Polar residues" evidence="1">
    <location>
        <begin position="1000"/>
        <end position="1027"/>
    </location>
</feature>
<dbReference type="RefSeq" id="XP_001023684.2">
    <property type="nucleotide sequence ID" value="XM_001023684.2"/>
</dbReference>
<accession>Q245C5</accession>